<feature type="transmembrane region" description="Helical" evidence="5">
    <location>
        <begin position="326"/>
        <end position="347"/>
    </location>
</feature>
<feature type="transmembrane region" description="Helical" evidence="5">
    <location>
        <begin position="203"/>
        <end position="225"/>
    </location>
</feature>
<dbReference type="InterPro" id="IPR051788">
    <property type="entry name" value="MFS_Transporter"/>
</dbReference>
<feature type="transmembrane region" description="Helical" evidence="5">
    <location>
        <begin position="353"/>
        <end position="375"/>
    </location>
</feature>
<feature type="transmembrane region" description="Helical" evidence="5">
    <location>
        <begin position="138"/>
        <end position="159"/>
    </location>
</feature>
<evidence type="ECO:0000256" key="2">
    <source>
        <dbReference type="ARBA" id="ARBA00022692"/>
    </source>
</evidence>
<reference evidence="7 8" key="1">
    <citation type="submission" date="2023-10" db="EMBL/GenBank/DDBJ databases">
        <title>Marimonas sp. nov. isolated from tidal mud flat.</title>
        <authorList>
            <person name="Jaincy N.J."/>
            <person name="Srinivasan S."/>
            <person name="Lee S.-S."/>
        </authorList>
    </citation>
    <scope>NUCLEOTIDE SEQUENCE [LARGE SCALE GENOMIC DNA]</scope>
    <source>
        <strain evidence="7 8">MJ-SS3</strain>
    </source>
</reference>
<feature type="transmembrane region" description="Helical" evidence="5">
    <location>
        <begin position="96"/>
        <end position="117"/>
    </location>
</feature>
<accession>A0ABU3UAC8</accession>
<evidence type="ECO:0000313" key="8">
    <source>
        <dbReference type="Proteomes" id="UP001268651"/>
    </source>
</evidence>
<feature type="transmembrane region" description="Helical" evidence="5">
    <location>
        <begin position="46"/>
        <end position="67"/>
    </location>
</feature>
<feature type="transmembrane region" description="Helical" evidence="5">
    <location>
        <begin position="165"/>
        <end position="183"/>
    </location>
</feature>
<comment type="subcellular location">
    <subcellularLocation>
        <location evidence="1">Membrane</location>
        <topology evidence="1">Multi-pass membrane protein</topology>
    </subcellularLocation>
</comment>
<protein>
    <submittedName>
        <fullName evidence="7">MFS transporter</fullName>
    </submittedName>
</protein>
<feature type="transmembrane region" description="Helical" evidence="5">
    <location>
        <begin position="237"/>
        <end position="256"/>
    </location>
</feature>
<evidence type="ECO:0000259" key="6">
    <source>
        <dbReference type="PROSITE" id="PS50850"/>
    </source>
</evidence>
<evidence type="ECO:0000256" key="3">
    <source>
        <dbReference type="ARBA" id="ARBA00022989"/>
    </source>
</evidence>
<name>A0ABU3UAC8_9FLAO</name>
<evidence type="ECO:0000256" key="5">
    <source>
        <dbReference type="SAM" id="Phobius"/>
    </source>
</evidence>
<comment type="caution">
    <text evidence="7">The sequence shown here is derived from an EMBL/GenBank/DDBJ whole genome shotgun (WGS) entry which is preliminary data.</text>
</comment>
<feature type="domain" description="Major facilitator superfamily (MFS) profile" evidence="6">
    <location>
        <begin position="9"/>
        <end position="379"/>
    </location>
</feature>
<dbReference type="PANTHER" id="PTHR23514:SF13">
    <property type="entry name" value="INNER MEMBRANE PROTEIN YBJJ"/>
    <property type="match status" value="1"/>
</dbReference>
<dbReference type="CDD" id="cd17393">
    <property type="entry name" value="MFS_MosC_like"/>
    <property type="match status" value="1"/>
</dbReference>
<evidence type="ECO:0000256" key="1">
    <source>
        <dbReference type="ARBA" id="ARBA00004141"/>
    </source>
</evidence>
<dbReference type="EMBL" id="JAWHTF010000008">
    <property type="protein sequence ID" value="MDU8887055.1"/>
    <property type="molecule type" value="Genomic_DNA"/>
</dbReference>
<proteinExistence type="predicted"/>
<keyword evidence="4 5" id="KW-0472">Membrane</keyword>
<keyword evidence="8" id="KW-1185">Reference proteome</keyword>
<dbReference type="PANTHER" id="PTHR23514">
    <property type="entry name" value="BYPASS OF STOP CODON PROTEIN 6"/>
    <property type="match status" value="1"/>
</dbReference>
<keyword evidence="2 5" id="KW-0812">Transmembrane</keyword>
<dbReference type="RefSeq" id="WP_316663152.1">
    <property type="nucleotide sequence ID" value="NZ_JAWHTF010000008.1"/>
</dbReference>
<evidence type="ECO:0000313" key="7">
    <source>
        <dbReference type="EMBL" id="MDU8887055.1"/>
    </source>
</evidence>
<feature type="transmembrane region" description="Helical" evidence="5">
    <location>
        <begin position="74"/>
        <end position="90"/>
    </location>
</feature>
<dbReference type="Gene3D" id="1.20.1250.20">
    <property type="entry name" value="MFS general substrate transporter like domains"/>
    <property type="match status" value="2"/>
</dbReference>
<gene>
    <name evidence="7" type="ORF">RXV94_12870</name>
</gene>
<dbReference type="Pfam" id="PF07690">
    <property type="entry name" value="MFS_1"/>
    <property type="match status" value="2"/>
</dbReference>
<dbReference type="InterPro" id="IPR011701">
    <property type="entry name" value="MFS"/>
</dbReference>
<organism evidence="7 8">
    <name type="scientific">Gilvirhabdus luticola</name>
    <dbReference type="NCBI Taxonomy" id="3079858"/>
    <lineage>
        <taxon>Bacteria</taxon>
        <taxon>Pseudomonadati</taxon>
        <taxon>Bacteroidota</taxon>
        <taxon>Flavobacteriia</taxon>
        <taxon>Flavobacteriales</taxon>
        <taxon>Flavobacteriaceae</taxon>
        <taxon>Gilvirhabdus</taxon>
    </lineage>
</organism>
<dbReference type="SUPFAM" id="SSF103473">
    <property type="entry name" value="MFS general substrate transporter"/>
    <property type="match status" value="1"/>
</dbReference>
<evidence type="ECO:0000256" key="4">
    <source>
        <dbReference type="ARBA" id="ARBA00023136"/>
    </source>
</evidence>
<dbReference type="PROSITE" id="PS50850">
    <property type="entry name" value="MFS"/>
    <property type="match status" value="1"/>
</dbReference>
<dbReference type="InterPro" id="IPR036259">
    <property type="entry name" value="MFS_trans_sf"/>
</dbReference>
<feature type="transmembrane region" description="Helical" evidence="5">
    <location>
        <begin position="268"/>
        <end position="286"/>
    </location>
</feature>
<keyword evidence="3 5" id="KW-1133">Transmembrane helix</keyword>
<sequence length="384" mass="42871">MVYHNIKHQRLALSVFFFLSGFNFASWASRIPTIKSIYNLNDAELGTILLALPISSMIGLPISGWLMTKYESRIPMLASIFVLTASLVLIGFSSSIFMLVISLGLFAFFMRIFNISVNTQSINLQKIYNRRILGSLHGIWSSGGMIGVGFSTIMVKYYISMQTHMVIIAILTIILSIIAYKHVLEKDVAQTGNKLIIGKPDKYILYLGMLIFFAAVCEGGMFNWSGVYFKDVIKVEVFTYGYLTFMTCMALSRFFSDRLIDNIGMKNTYVLSAIFLASGILIAVIFPYFWPAMIGFCLVGFGTSSIFPMTYSLAGYSKKYAPGMAISILSTYGLVGFFLGPPLIGYLSNAFGLQLAFLLFVVASLSFIPISWRLFQFKKELKKG</sequence>
<feature type="transmembrane region" description="Helical" evidence="5">
    <location>
        <begin position="292"/>
        <end position="314"/>
    </location>
</feature>
<dbReference type="Proteomes" id="UP001268651">
    <property type="component" value="Unassembled WGS sequence"/>
</dbReference>
<dbReference type="InterPro" id="IPR020846">
    <property type="entry name" value="MFS_dom"/>
</dbReference>